<feature type="domain" description="DNA-directed DNA polymerase X" evidence="24">
    <location>
        <begin position="1"/>
        <end position="313"/>
    </location>
</feature>
<evidence type="ECO:0000256" key="21">
    <source>
        <dbReference type="ARBA" id="ARBA00049244"/>
    </source>
</evidence>
<keyword evidence="8" id="KW-0808">Transferase</keyword>
<keyword evidence="10" id="KW-0235">DNA replication</keyword>
<evidence type="ECO:0000256" key="13">
    <source>
        <dbReference type="ARBA" id="ARBA00022932"/>
    </source>
</evidence>
<comment type="catalytic activity">
    <reaction evidence="21">
        <text>DNA(n) + a 2'-deoxyribonucleoside 5'-triphosphate = DNA(n+1) + diphosphate</text>
        <dbReference type="Rhea" id="RHEA:22508"/>
        <dbReference type="Rhea" id="RHEA-COMP:17339"/>
        <dbReference type="Rhea" id="RHEA-COMP:17340"/>
        <dbReference type="ChEBI" id="CHEBI:33019"/>
        <dbReference type="ChEBI" id="CHEBI:61560"/>
        <dbReference type="ChEBI" id="CHEBI:173112"/>
        <dbReference type="EC" id="2.7.7.7"/>
    </reaction>
</comment>
<evidence type="ECO:0000259" key="24">
    <source>
        <dbReference type="SMART" id="SM00483"/>
    </source>
</evidence>
<evidence type="ECO:0000256" key="15">
    <source>
        <dbReference type="ARBA" id="ARBA00023204"/>
    </source>
</evidence>
<keyword evidence="6" id="KW-0488">Methylation</keyword>
<dbReference type="PIRSF" id="PIRSF005047">
    <property type="entry name" value="UCP005047_YshC"/>
    <property type="match status" value="1"/>
</dbReference>
<evidence type="ECO:0000313" key="25">
    <source>
        <dbReference type="EMBL" id="OGC43244.1"/>
    </source>
</evidence>
<dbReference type="EMBL" id="MEUM01000031">
    <property type="protein sequence ID" value="OGC43244.1"/>
    <property type="molecule type" value="Genomic_DNA"/>
</dbReference>
<dbReference type="InterPro" id="IPR002008">
    <property type="entry name" value="DNA_pol_X_beta-like"/>
</dbReference>
<dbReference type="NCBIfam" id="NF006375">
    <property type="entry name" value="PRK08609.1"/>
    <property type="match status" value="1"/>
</dbReference>
<evidence type="ECO:0000256" key="10">
    <source>
        <dbReference type="ARBA" id="ARBA00022705"/>
    </source>
</evidence>
<dbReference type="Gene3D" id="3.20.20.140">
    <property type="entry name" value="Metal-dependent hydrolases"/>
    <property type="match status" value="1"/>
</dbReference>
<feature type="domain" description="Polymerase/histidinol phosphatase N-terminal" evidence="23">
    <location>
        <begin position="337"/>
        <end position="416"/>
    </location>
</feature>
<evidence type="ECO:0000256" key="8">
    <source>
        <dbReference type="ARBA" id="ARBA00022679"/>
    </source>
</evidence>
<dbReference type="Pfam" id="PF14520">
    <property type="entry name" value="HHH_5"/>
    <property type="match status" value="1"/>
</dbReference>
<dbReference type="PANTHER" id="PTHR36928:SF1">
    <property type="entry name" value="PHOSPHATASE YCDX-RELATED"/>
    <property type="match status" value="1"/>
</dbReference>
<evidence type="ECO:0000256" key="16">
    <source>
        <dbReference type="ARBA" id="ARBA00035717"/>
    </source>
</evidence>
<dbReference type="InterPro" id="IPR003141">
    <property type="entry name" value="Pol/His_phosphatase_N"/>
</dbReference>
<evidence type="ECO:0000256" key="20">
    <source>
        <dbReference type="ARBA" id="ARBA00045548"/>
    </source>
</evidence>
<dbReference type="GO" id="GO:0005829">
    <property type="term" value="C:cytosol"/>
    <property type="evidence" value="ECO:0007669"/>
    <property type="project" value="TreeGrafter"/>
</dbReference>
<keyword evidence="15" id="KW-0234">DNA repair</keyword>
<gene>
    <name evidence="25" type="ORF">A2Y85_08430</name>
</gene>
<dbReference type="Gene3D" id="3.30.460.10">
    <property type="entry name" value="Beta Polymerase, domain 2"/>
    <property type="match status" value="1"/>
</dbReference>
<dbReference type="SUPFAM" id="SSF89550">
    <property type="entry name" value="PHP domain-like"/>
    <property type="match status" value="1"/>
</dbReference>
<comment type="cofactor">
    <cofactor evidence="1">
        <name>Mg(2+)</name>
        <dbReference type="ChEBI" id="CHEBI:18420"/>
    </cofactor>
</comment>
<dbReference type="InterPro" id="IPR002054">
    <property type="entry name" value="DNA-dir_DNA_pol_X"/>
</dbReference>
<dbReference type="GO" id="GO:0006281">
    <property type="term" value="P:DNA repair"/>
    <property type="evidence" value="ECO:0007669"/>
    <property type="project" value="UniProtKB-KW"/>
</dbReference>
<dbReference type="Pfam" id="PF14791">
    <property type="entry name" value="DNA_pol_B_thumb"/>
    <property type="match status" value="1"/>
</dbReference>
<dbReference type="FunFam" id="3.20.20.140:FF:000047">
    <property type="entry name" value="PHP domain-containing protein"/>
    <property type="match status" value="1"/>
</dbReference>
<evidence type="ECO:0000256" key="4">
    <source>
        <dbReference type="ARBA" id="ARBA00012720"/>
    </source>
</evidence>
<comment type="function">
    <text evidence="20">Repair polymerase that plays a key role in base-excision repair. During this process, the damaged base is excised by specific DNA glycosylases, the DNA backbone is nicked at the abasic site by an apurinic/apyrimidic (AP) endonuclease, and POLB removes 5'-deoxyribose-phosphate from the preincised AP site acting as a 5'-deoxyribose-phosphate lyase (5'-dRP lyase); through its DNA polymerase activity, it adds one nucleotide to the 3' end of the arising single-nucleotide gap. Conducts 'gap-filling' DNA synthesis in a stepwise distributive fashion rather than in a processive fashion as for other DNA polymerases. It is also able to cleave sugar-phosphate bonds 3' to an intact AP site, acting as an AP lyase.</text>
</comment>
<dbReference type="PANTHER" id="PTHR36928">
    <property type="entry name" value="PHOSPHATASE YCDX-RELATED"/>
    <property type="match status" value="1"/>
</dbReference>
<dbReference type="GO" id="GO:0008270">
    <property type="term" value="F:zinc ion binding"/>
    <property type="evidence" value="ECO:0007669"/>
    <property type="project" value="TreeGrafter"/>
</dbReference>
<dbReference type="InterPro" id="IPR050243">
    <property type="entry name" value="PHP_phosphatase"/>
</dbReference>
<dbReference type="Pfam" id="PF14716">
    <property type="entry name" value="HHH_8"/>
    <property type="match status" value="1"/>
</dbReference>
<dbReference type="GO" id="GO:0140078">
    <property type="term" value="F:class I DNA-(apurinic or apyrimidinic site) endonuclease activity"/>
    <property type="evidence" value="ECO:0007669"/>
    <property type="project" value="UniProtKB-EC"/>
</dbReference>
<evidence type="ECO:0000259" key="22">
    <source>
        <dbReference type="SMART" id="SM00278"/>
    </source>
</evidence>
<dbReference type="CDD" id="cd00141">
    <property type="entry name" value="NT_POLXc"/>
    <property type="match status" value="1"/>
</dbReference>
<accession>A0A1F4UE72</accession>
<evidence type="ECO:0000256" key="6">
    <source>
        <dbReference type="ARBA" id="ARBA00022481"/>
    </source>
</evidence>
<dbReference type="InterPro" id="IPR037160">
    <property type="entry name" value="DNA_Pol_thumb_sf"/>
</dbReference>
<dbReference type="SUPFAM" id="SSF81301">
    <property type="entry name" value="Nucleotidyltransferase"/>
    <property type="match status" value="1"/>
</dbReference>
<keyword evidence="13" id="KW-0239">DNA-directed DNA polymerase</keyword>
<dbReference type="InterPro" id="IPR027421">
    <property type="entry name" value="DNA_pol_lamdba_lyase_dom_sf"/>
</dbReference>
<keyword evidence="12" id="KW-0832">Ubl conjugation</keyword>
<dbReference type="SMART" id="SM00481">
    <property type="entry name" value="POLIIIAc"/>
    <property type="match status" value="1"/>
</dbReference>
<evidence type="ECO:0000256" key="14">
    <source>
        <dbReference type="ARBA" id="ARBA00023053"/>
    </source>
</evidence>
<dbReference type="Gene3D" id="3.30.210.10">
    <property type="entry name" value="DNA polymerase, thumb domain"/>
    <property type="match status" value="1"/>
</dbReference>
<dbReference type="InterPro" id="IPR029398">
    <property type="entry name" value="PolB_thumb"/>
</dbReference>
<protein>
    <recommendedName>
        <fullName evidence="5">DNA polymerase beta</fullName>
        <ecNumber evidence="3">2.7.7.7</ecNumber>
        <ecNumber evidence="4">4.2.99.18</ecNumber>
    </recommendedName>
    <alternativeName>
        <fullName evidence="16">5'-deoxyribose-phosphate lyase</fullName>
    </alternativeName>
    <alternativeName>
        <fullName evidence="17">AP lyase</fullName>
    </alternativeName>
</protein>
<evidence type="ECO:0000313" key="26">
    <source>
        <dbReference type="Proteomes" id="UP000177025"/>
    </source>
</evidence>
<keyword evidence="9" id="KW-0548">Nucleotidyltransferase</keyword>
<evidence type="ECO:0000256" key="3">
    <source>
        <dbReference type="ARBA" id="ARBA00012417"/>
    </source>
</evidence>
<reference evidence="25 26" key="1">
    <citation type="journal article" date="2016" name="Nat. Commun.">
        <title>Thousands of microbial genomes shed light on interconnected biogeochemical processes in an aquifer system.</title>
        <authorList>
            <person name="Anantharaman K."/>
            <person name="Brown C.T."/>
            <person name="Hug L.A."/>
            <person name="Sharon I."/>
            <person name="Castelle C.J."/>
            <person name="Probst A.J."/>
            <person name="Thomas B.C."/>
            <person name="Singh A."/>
            <person name="Wilkins M.J."/>
            <person name="Karaoz U."/>
            <person name="Brodie E.L."/>
            <person name="Williams K.H."/>
            <person name="Hubbard S.S."/>
            <person name="Banfield J.F."/>
        </authorList>
    </citation>
    <scope>NUCLEOTIDE SEQUENCE [LARGE SCALE GENOMIC DNA]</scope>
</reference>
<dbReference type="GO" id="GO:0003887">
    <property type="term" value="F:DNA-directed DNA polymerase activity"/>
    <property type="evidence" value="ECO:0007669"/>
    <property type="project" value="UniProtKB-KW"/>
</dbReference>
<comment type="subcellular location">
    <subcellularLocation>
        <location evidence="2">Cytoplasm</location>
    </subcellularLocation>
</comment>
<dbReference type="Gene3D" id="1.10.150.20">
    <property type="entry name" value="5' to 3' exonuclease, C-terminal subdomain"/>
    <property type="match status" value="1"/>
</dbReference>
<evidence type="ECO:0000256" key="11">
    <source>
        <dbReference type="ARBA" id="ARBA00022763"/>
    </source>
</evidence>
<dbReference type="AlphaFoldDB" id="A0A1F4UE72"/>
<evidence type="ECO:0000256" key="5">
    <source>
        <dbReference type="ARBA" id="ARBA00020020"/>
    </source>
</evidence>
<dbReference type="CDD" id="cd07436">
    <property type="entry name" value="PHP_PolX"/>
    <property type="match status" value="1"/>
</dbReference>
<comment type="catalytic activity">
    <reaction evidence="19">
        <text>a 5'-end 2'-deoxyribose-2'-deoxyribonucleotide-DNA = (2E,4S)-4-hydroxypenten-2-al-5-phosphate + a 5'-end 5'-phospho-2'-deoxyribonucleoside-DNA + H(+)</text>
        <dbReference type="Rhea" id="RHEA:76255"/>
        <dbReference type="Rhea" id="RHEA-COMP:13180"/>
        <dbReference type="Rhea" id="RHEA-COMP:18657"/>
        <dbReference type="ChEBI" id="CHEBI:15378"/>
        <dbReference type="ChEBI" id="CHEBI:136412"/>
        <dbReference type="ChEBI" id="CHEBI:195194"/>
        <dbReference type="ChEBI" id="CHEBI:195195"/>
    </reaction>
</comment>
<dbReference type="InterPro" id="IPR022311">
    <property type="entry name" value="PolX-like"/>
</dbReference>
<evidence type="ECO:0000256" key="18">
    <source>
        <dbReference type="ARBA" id="ARBA00044632"/>
    </source>
</evidence>
<evidence type="ECO:0000256" key="19">
    <source>
        <dbReference type="ARBA" id="ARBA00044678"/>
    </source>
</evidence>
<evidence type="ECO:0000256" key="9">
    <source>
        <dbReference type="ARBA" id="ARBA00022695"/>
    </source>
</evidence>
<keyword evidence="14" id="KW-0915">Sodium</keyword>
<feature type="domain" description="Helix-hairpin-helix DNA-binding motif class 1" evidence="22">
    <location>
        <begin position="51"/>
        <end position="70"/>
    </location>
</feature>
<proteinExistence type="predicted"/>
<dbReference type="SMART" id="SM00278">
    <property type="entry name" value="HhH1"/>
    <property type="match status" value="2"/>
</dbReference>
<dbReference type="GO" id="GO:0003677">
    <property type="term" value="F:DNA binding"/>
    <property type="evidence" value="ECO:0007669"/>
    <property type="project" value="InterPro"/>
</dbReference>
<dbReference type="GO" id="GO:0042578">
    <property type="term" value="F:phosphoric ester hydrolase activity"/>
    <property type="evidence" value="ECO:0007669"/>
    <property type="project" value="TreeGrafter"/>
</dbReference>
<comment type="caution">
    <text evidence="25">The sequence shown here is derived from an EMBL/GenBank/DDBJ whole genome shotgun (WGS) entry which is preliminary data.</text>
</comment>
<evidence type="ECO:0000256" key="7">
    <source>
        <dbReference type="ARBA" id="ARBA00022634"/>
    </source>
</evidence>
<dbReference type="Proteomes" id="UP000177025">
    <property type="component" value="Unassembled WGS sequence"/>
</dbReference>
<dbReference type="EC" id="2.7.7.7" evidence="3"/>
<keyword evidence="11" id="KW-0227">DNA damage</keyword>
<evidence type="ECO:0000256" key="17">
    <source>
        <dbReference type="ARBA" id="ARBA00035726"/>
    </source>
</evidence>
<dbReference type="Gene3D" id="1.10.150.110">
    <property type="entry name" value="DNA polymerase beta, N-terminal domain-like"/>
    <property type="match status" value="1"/>
</dbReference>
<dbReference type="SMART" id="SM00483">
    <property type="entry name" value="POLXc"/>
    <property type="match status" value="1"/>
</dbReference>
<dbReference type="InterPro" id="IPR043519">
    <property type="entry name" value="NT_sf"/>
</dbReference>
<dbReference type="Pfam" id="PF02811">
    <property type="entry name" value="PHP"/>
    <property type="match status" value="1"/>
</dbReference>
<dbReference type="InterPro" id="IPR010996">
    <property type="entry name" value="HHH_MUS81"/>
</dbReference>
<feature type="domain" description="Helix-hairpin-helix DNA-binding motif class 1" evidence="22">
    <location>
        <begin position="126"/>
        <end position="145"/>
    </location>
</feature>
<dbReference type="SUPFAM" id="SSF47802">
    <property type="entry name" value="DNA polymerase beta, N-terminal domain-like"/>
    <property type="match status" value="1"/>
</dbReference>
<dbReference type="InterPro" id="IPR004013">
    <property type="entry name" value="PHP_dom"/>
</dbReference>
<evidence type="ECO:0000259" key="23">
    <source>
        <dbReference type="SMART" id="SM00481"/>
    </source>
</evidence>
<dbReference type="PRINTS" id="PR00870">
    <property type="entry name" value="DNAPOLXBETA"/>
</dbReference>
<sequence length="566" mass="63996">MKNQELVAIFERFADALEFKGDNFFKILAYRKASRVLNELTDDVAVMHEKNQLHTLPGIGKAIADKIIEYLNTGHIRKYEETIADIPASLLDMLEIPNIGPRTLAIIYHQLKVKTINELKKNIKNGRFAKLPGMGDKKAANIMKGIELYKRSLERMSIAQASDIADDLIEYIKSVIGIEKIVPAGSLRRGKETVGDIDILACTKYNKKLLNTFIKYPGTRQIVAAGTTKASIITDDGMQIDLRIVRATSFGAALQYFTGSKAHNIKLRNIAKARSMKLNEYGLFKGKKQIAGKTEEGIYRRLGLAMIPPEMREDRGEIEIAQPGNIPKLVDRSEILGDLHMHSSYSDSEAKIQELALRATKLGYKYILIADHSKSAYYAHGLEIDRLKKQWQEIDRFNRQIPEITILKGIEVDILPNGRLDYPDNILKQFDLVIASIHQGFNRNATERMITAMENRHVDIIGHPTGRLISSREGYTIDINKIMETASITGTWLELNAFWDRLDLNDIHLKTAKDTGIKISIGTDAHSVEGLDWIKYGVATARRGWLEPEDIVNTYTLDRLLRSRKK</sequence>
<comment type="catalytic activity">
    <reaction evidence="18">
        <text>2'-deoxyribonucleotide-(2'-deoxyribose 5'-phosphate)-2'-deoxyribonucleotide-DNA = a 3'-end 2'-deoxyribonucleotide-(2,3-dehydro-2,3-deoxyribose 5'-phosphate)-DNA + a 5'-end 5'-phospho-2'-deoxyribonucleoside-DNA + H(+)</text>
        <dbReference type="Rhea" id="RHEA:66592"/>
        <dbReference type="Rhea" id="RHEA-COMP:13180"/>
        <dbReference type="Rhea" id="RHEA-COMP:16897"/>
        <dbReference type="Rhea" id="RHEA-COMP:17067"/>
        <dbReference type="ChEBI" id="CHEBI:15378"/>
        <dbReference type="ChEBI" id="CHEBI:136412"/>
        <dbReference type="ChEBI" id="CHEBI:157695"/>
        <dbReference type="ChEBI" id="CHEBI:167181"/>
        <dbReference type="EC" id="4.2.99.18"/>
    </reaction>
</comment>
<dbReference type="EC" id="4.2.99.18" evidence="4"/>
<evidence type="ECO:0000256" key="1">
    <source>
        <dbReference type="ARBA" id="ARBA00001946"/>
    </source>
</evidence>
<keyword evidence="7" id="KW-0237">DNA synthesis</keyword>
<evidence type="ECO:0000256" key="12">
    <source>
        <dbReference type="ARBA" id="ARBA00022843"/>
    </source>
</evidence>
<evidence type="ECO:0000256" key="2">
    <source>
        <dbReference type="ARBA" id="ARBA00004496"/>
    </source>
</evidence>
<dbReference type="InterPro" id="IPR003583">
    <property type="entry name" value="Hlx-hairpin-Hlx_DNA-bd_motif"/>
</dbReference>
<name>A0A1F4UE72_UNCW3</name>
<organism evidence="25 26">
    <name type="scientific">candidate division WOR-3 bacterium RBG_13_43_14</name>
    <dbReference type="NCBI Taxonomy" id="1802590"/>
    <lineage>
        <taxon>Bacteria</taxon>
        <taxon>Bacteria division WOR-3</taxon>
    </lineage>
</organism>
<dbReference type="InterPro" id="IPR016195">
    <property type="entry name" value="Pol/histidinol_Pase-like"/>
</dbReference>
<dbReference type="InterPro" id="IPR047967">
    <property type="entry name" value="PolX_PHP"/>
</dbReference>